<dbReference type="InterPro" id="IPR036638">
    <property type="entry name" value="HLH_DNA-bd_sf"/>
</dbReference>
<dbReference type="EMBL" id="OY569118">
    <property type="protein sequence ID" value="CAJ1002348.1"/>
    <property type="molecule type" value="Genomic_DNA"/>
</dbReference>
<dbReference type="Pfam" id="PF09388">
    <property type="entry name" value="SpoOE-like"/>
    <property type="match status" value="1"/>
</dbReference>
<evidence type="ECO:0008006" key="4">
    <source>
        <dbReference type="Google" id="ProtNLM"/>
    </source>
</evidence>
<organism evidence="2 3">
    <name type="scientific">Brevibacillus aydinogluensis</name>
    <dbReference type="NCBI Taxonomy" id="927786"/>
    <lineage>
        <taxon>Bacteria</taxon>
        <taxon>Bacillati</taxon>
        <taxon>Bacillota</taxon>
        <taxon>Bacilli</taxon>
        <taxon>Bacillales</taxon>
        <taxon>Paenibacillaceae</taxon>
        <taxon>Brevibacillus</taxon>
    </lineage>
</organism>
<reference evidence="2" key="1">
    <citation type="submission" date="2023-07" db="EMBL/GenBank/DDBJ databases">
        <authorList>
            <person name="Ivanov I."/>
            <person name="Teneva D."/>
            <person name="Stoikov I."/>
        </authorList>
    </citation>
    <scope>NUCLEOTIDE SEQUENCE</scope>
    <source>
        <strain evidence="2">4475</strain>
    </source>
</reference>
<dbReference type="InterPro" id="IPR037208">
    <property type="entry name" value="Spo0E-like_sf"/>
</dbReference>
<dbReference type="Proteomes" id="UP001189619">
    <property type="component" value="Chromosome"/>
</dbReference>
<keyword evidence="1" id="KW-0472">Membrane</keyword>
<dbReference type="KEGG" id="bayd:BSPP4475_08475"/>
<dbReference type="GO" id="GO:0043937">
    <property type="term" value="P:regulation of sporulation"/>
    <property type="evidence" value="ECO:0007669"/>
    <property type="project" value="InterPro"/>
</dbReference>
<protein>
    <recommendedName>
        <fullName evidence="4">Aspartyl-phosphate phosphatase Spo0E family protein</fullName>
    </recommendedName>
</protein>
<proteinExistence type="predicted"/>
<evidence type="ECO:0000256" key="1">
    <source>
        <dbReference type="SAM" id="Phobius"/>
    </source>
</evidence>
<dbReference type="AlphaFoldDB" id="A0AA48RHH8"/>
<accession>A0AA48RHH8</accession>
<evidence type="ECO:0000313" key="3">
    <source>
        <dbReference type="Proteomes" id="UP001189619"/>
    </source>
</evidence>
<dbReference type="SUPFAM" id="SSF140500">
    <property type="entry name" value="BAS1536-like"/>
    <property type="match status" value="1"/>
</dbReference>
<sequence>MKSTLWGAFHYSIFFSPEVLGYHCIVIIVLYCQKKEVNLIITMINEKDVPPPRQSKGTPPKKERRLPYVKSTMQSFEQERSKFPHVYDIVGITEELRRQLVQLVQETGSLSNDTVVELSQRLDQYILAIQHRMNEKKKKL</sequence>
<dbReference type="InterPro" id="IPR018540">
    <property type="entry name" value="Spo0E-like"/>
</dbReference>
<dbReference type="GO" id="GO:0046983">
    <property type="term" value="F:protein dimerization activity"/>
    <property type="evidence" value="ECO:0007669"/>
    <property type="project" value="InterPro"/>
</dbReference>
<name>A0AA48RHH8_9BACL</name>
<keyword evidence="1" id="KW-0812">Transmembrane</keyword>
<dbReference type="Gene3D" id="4.10.280.10">
    <property type="entry name" value="Helix-loop-helix DNA-binding domain"/>
    <property type="match status" value="1"/>
</dbReference>
<evidence type="ECO:0000313" key="2">
    <source>
        <dbReference type="EMBL" id="CAJ1002348.1"/>
    </source>
</evidence>
<feature type="transmembrane region" description="Helical" evidence="1">
    <location>
        <begin position="12"/>
        <end position="32"/>
    </location>
</feature>
<gene>
    <name evidence="2" type="ORF">BSPP4475_08475</name>
</gene>
<keyword evidence="1" id="KW-1133">Transmembrane helix</keyword>
<keyword evidence="3" id="KW-1185">Reference proteome</keyword>